<evidence type="ECO:0000313" key="2">
    <source>
        <dbReference type="Proteomes" id="UP000069705"/>
    </source>
</evidence>
<organism evidence="1 2">
    <name type="scientific">Mycolicibacterium fortuitum subsp. acetamidolyticum</name>
    <dbReference type="NCBI Taxonomy" id="144550"/>
    <lineage>
        <taxon>Bacteria</taxon>
        <taxon>Bacillati</taxon>
        <taxon>Actinomycetota</taxon>
        <taxon>Actinomycetes</taxon>
        <taxon>Mycobacteriales</taxon>
        <taxon>Mycobacteriaceae</taxon>
        <taxon>Mycolicibacterium</taxon>
    </lineage>
</organism>
<protein>
    <submittedName>
        <fullName evidence="1">Trk-type K+ transport system, membrane component</fullName>
    </submittedName>
</protein>
<reference evidence="2" key="2">
    <citation type="submission" date="2016-02" db="EMBL/GenBank/DDBJ databases">
        <title>Draft genome sequence of five rapidly growing Mycobacterium species.</title>
        <authorList>
            <person name="Katahira K."/>
            <person name="Gotou Y."/>
            <person name="Iida K."/>
            <person name="Ogura Y."/>
            <person name="Hayashi T."/>
        </authorList>
    </citation>
    <scope>NUCLEOTIDE SEQUENCE [LARGE SCALE GENOMIC DNA]</scope>
    <source>
        <strain evidence="2">JCM6368</strain>
    </source>
</reference>
<name>A0A100WQ77_MYCFO</name>
<dbReference type="Proteomes" id="UP000069705">
    <property type="component" value="Unassembled WGS sequence"/>
</dbReference>
<proteinExistence type="predicted"/>
<comment type="caution">
    <text evidence="1">The sequence shown here is derived from an EMBL/GenBank/DDBJ whole genome shotgun (WGS) entry which is preliminary data.</text>
</comment>
<evidence type="ECO:0000313" key="1">
    <source>
        <dbReference type="EMBL" id="GAT02009.1"/>
    </source>
</evidence>
<dbReference type="AlphaFoldDB" id="A0A100WQ77"/>
<reference evidence="1 2" key="1">
    <citation type="journal article" date="2016" name="Genome Announc.">
        <title>Draft Genome Sequences of Five Rapidly Growing Mycobacterium Species, M. thermoresistibile, M. fortuitum subsp. acetamidolyticum, M. canariasense, M. brisbanense, and M. novocastrense.</title>
        <authorList>
            <person name="Katahira K."/>
            <person name="Ogura Y."/>
            <person name="Gotoh Y."/>
            <person name="Hayashi T."/>
        </authorList>
    </citation>
    <scope>NUCLEOTIDE SEQUENCE [LARGE SCALE GENOMIC DNA]</scope>
    <source>
        <strain evidence="1 2">JCM6368</strain>
    </source>
</reference>
<dbReference type="EMBL" id="BCSZ01000020">
    <property type="protein sequence ID" value="GAT02009.1"/>
    <property type="molecule type" value="Genomic_DNA"/>
</dbReference>
<accession>A0A100WQ77</accession>
<gene>
    <name evidence="1" type="ORF">RMCFA_2121</name>
</gene>
<sequence length="71" mass="7415">MQVDTGRGDSDFLSDGAHGELLVATPSVEQPIHGVEYLAAKISLPAPASSPRWHVCDLLHHTSAIDTAGPA</sequence>